<accession>A0A0C2D2P3</accession>
<protein>
    <submittedName>
        <fullName evidence="2">Uncharacterized protein</fullName>
    </submittedName>
</protein>
<proteinExistence type="predicted"/>
<evidence type="ECO:0000313" key="2">
    <source>
        <dbReference type="EMBL" id="KIG14402.1"/>
    </source>
</evidence>
<dbReference type="Proteomes" id="UP000031599">
    <property type="component" value="Unassembled WGS sequence"/>
</dbReference>
<comment type="caution">
    <text evidence="2">The sequence shown here is derived from an EMBL/GenBank/DDBJ whole genome shotgun (WGS) entry which is preliminary data.</text>
</comment>
<organism evidence="2 3">
    <name type="scientific">Enhygromyxa salina</name>
    <dbReference type="NCBI Taxonomy" id="215803"/>
    <lineage>
        <taxon>Bacteria</taxon>
        <taxon>Pseudomonadati</taxon>
        <taxon>Myxococcota</taxon>
        <taxon>Polyangia</taxon>
        <taxon>Nannocystales</taxon>
        <taxon>Nannocystaceae</taxon>
        <taxon>Enhygromyxa</taxon>
    </lineage>
</organism>
<evidence type="ECO:0000313" key="3">
    <source>
        <dbReference type="Proteomes" id="UP000031599"/>
    </source>
</evidence>
<dbReference type="AlphaFoldDB" id="A0A0C2D2P3"/>
<feature type="region of interest" description="Disordered" evidence="1">
    <location>
        <begin position="538"/>
        <end position="558"/>
    </location>
</feature>
<dbReference type="EMBL" id="JMCC02000074">
    <property type="protein sequence ID" value="KIG14402.1"/>
    <property type="molecule type" value="Genomic_DNA"/>
</dbReference>
<sequence>MSMGIKEDQIGDLSEPLSWDQTTLNDTFRTLDQIRRGQVRGSQGHNLSGGGAKVGEKDGKIIPGRIIASWNSGQDDLGAGDTYPNILSFVKALNDLSRKSMGSDMDYLDAVQAMPRVFVAGVDVYVHPRAVYFVAAAQVSMDQASGVAAIEAGQGRGHYVPAGGFRQATSVLLDKLALMEKGAKVDKTRVAIPGSKDAYAFILDELLQMDRVLEEQELGAAAKEDVKGHNPEEHREPQMRAYFSARRETLRDLGKEVDQIGSDENARAAAATLRAVLGGLPKRTEVQHMFGSVDPHGTDHALGLAIDIYKGLGKGSAYTNSGFKNFQGVIRIVIDRWGDDTNSYEPPYEPIPKTLRLKYATELSPGQARSLTRLLRERADDLEAEIRKTVDTPATLFGLTDHEVRVALAKARKDLDKLRKQAHLAFTSRSAIFGKILHTSKLRRQLPNPVLETMVIQHEQLKEASLVAKTIAPDRLLWLLDDRIEGLDAAATLAAESAQVLDAAAVESAKIEDIAMQFDATLSQQYLDRYKIAKSDWESKSKAEKADPEAKQEWREEKAIGKRSLPLPKKTKTAHKNVVKQLDRTNTRRAEAFAGFTRAGPDAGRLSLNTIRNELSDMLIEATWAHDRNEQDALVSSLRGGGLKKWLTAMEDEERGFYDQPEVMIQAMDSVRGHVAKYEGDPNDPHDDVFGREVKAGHHWQVAALEIGPGQDNILASDKNYADALERDMRARSPADIERILEVMAESEGGRTILAGQGGGAANFRSTLAKVLNGDAEAEAMLERVRTKVLEPYENLSGEEAELKHGMRQRGYYL</sequence>
<reference evidence="2 3" key="1">
    <citation type="submission" date="2014-12" db="EMBL/GenBank/DDBJ databases">
        <title>Genome assembly of Enhygromyxa salina DSM 15201.</title>
        <authorList>
            <person name="Sharma G."/>
            <person name="Subramanian S."/>
        </authorList>
    </citation>
    <scope>NUCLEOTIDE SEQUENCE [LARGE SCALE GENOMIC DNA]</scope>
    <source>
        <strain evidence="2 3">DSM 15201</strain>
    </source>
</reference>
<evidence type="ECO:0000256" key="1">
    <source>
        <dbReference type="SAM" id="MobiDB-lite"/>
    </source>
</evidence>
<name>A0A0C2D2P3_9BACT</name>
<gene>
    <name evidence="2" type="ORF">DB30_06877</name>
</gene>